<gene>
    <name evidence="2" type="ORF">SAMN05192582_105912</name>
</gene>
<dbReference type="Gene3D" id="2.60.120.200">
    <property type="match status" value="1"/>
</dbReference>
<organism evidence="2 3">
    <name type="scientific">Bacteroides ovatus</name>
    <dbReference type="NCBI Taxonomy" id="28116"/>
    <lineage>
        <taxon>Bacteria</taxon>
        <taxon>Pseudomonadati</taxon>
        <taxon>Bacteroidota</taxon>
        <taxon>Bacteroidia</taxon>
        <taxon>Bacteroidales</taxon>
        <taxon>Bacteroidaceae</taxon>
        <taxon>Bacteroides</taxon>
    </lineage>
</organism>
<dbReference type="SUPFAM" id="SSF49899">
    <property type="entry name" value="Concanavalin A-like lectins/glucanases"/>
    <property type="match status" value="1"/>
</dbReference>
<dbReference type="InterPro" id="IPR013320">
    <property type="entry name" value="ConA-like_dom_sf"/>
</dbReference>
<name>A0A1G8M0P0_BACOV</name>
<dbReference type="RefSeq" id="WP_074638530.1">
    <property type="nucleotide sequence ID" value="NZ_FNDO01000059.1"/>
</dbReference>
<reference evidence="2 3" key="1">
    <citation type="submission" date="2016-10" db="EMBL/GenBank/DDBJ databases">
        <authorList>
            <person name="de Groot N.N."/>
        </authorList>
    </citation>
    <scope>NUCLEOTIDE SEQUENCE [LARGE SCALE GENOMIC DNA]</scope>
    <source>
        <strain evidence="2 3">NLAE-zl-C57</strain>
    </source>
</reference>
<evidence type="ECO:0008006" key="4">
    <source>
        <dbReference type="Google" id="ProtNLM"/>
    </source>
</evidence>
<dbReference type="SUPFAM" id="SSF53649">
    <property type="entry name" value="Alkaline phosphatase-like"/>
    <property type="match status" value="1"/>
</dbReference>
<dbReference type="InterPro" id="IPR017850">
    <property type="entry name" value="Alkaline_phosphatase_core_sf"/>
</dbReference>
<feature type="signal peptide" evidence="1">
    <location>
        <begin position="1"/>
        <end position="28"/>
    </location>
</feature>
<dbReference type="EMBL" id="FNDO01000059">
    <property type="protein sequence ID" value="SDI61509.1"/>
    <property type="molecule type" value="Genomic_DNA"/>
</dbReference>
<evidence type="ECO:0000256" key="1">
    <source>
        <dbReference type="SAM" id="SignalP"/>
    </source>
</evidence>
<feature type="chain" id="PRO_5010277923" description="DUF4983 domain-containing protein" evidence="1">
    <location>
        <begin position="29"/>
        <end position="661"/>
    </location>
</feature>
<dbReference type="Proteomes" id="UP000181870">
    <property type="component" value="Unassembled WGS sequence"/>
</dbReference>
<evidence type="ECO:0000313" key="2">
    <source>
        <dbReference type="EMBL" id="SDI61509.1"/>
    </source>
</evidence>
<accession>A0A1G8M0P0</accession>
<protein>
    <recommendedName>
        <fullName evidence="4">DUF4983 domain-containing protein</fullName>
    </recommendedName>
</protein>
<dbReference type="PROSITE" id="PS51257">
    <property type="entry name" value="PROKAR_LIPOPROTEIN"/>
    <property type="match status" value="1"/>
</dbReference>
<sequence length="661" mass="74914">MKANIYRNIKVNARTAVAALLLCSGMVACNDVMEDSLKYDYPATDTGNLRSGHVLLVVVDGVSGTSMMSARNAGKAPNITAMLSTALYTDFGLGDTSDPTKLDTESGLTDARGWANLLIGNTVHEIKTSDDLSPDSPVDNLVSYLAESGSNVSLYASDETIRKSFGSKATALPVVTNDLAVKDAVLSELKQDETSELIVAQLRGVVEAVGDGKFYDDRNVPTATVTNAIATLDGYVGEIWEALKSRPQFSKENWLVIVTSNYGGLYKPGEEFETYYDDLNRNTFTVMYNDRLKQQVQGFPGNQVFPYSYYTPSWSFDIKNLNPTLYTESARLGDTTLGDLKFSQDESKNWVLEEPITIQFFMRGKTSRIFRSCILSKSTYARENGWNIAVAKDNEFTTCFGGWTWQITVWDIDWTKWHVVTWMLEPNPTNKSRCYLKMYVDGKLKGTRDYGNSDLRWQYLKDEARYGELSKSPMRIGSTDRRGIEGGKDGCWPHWDWEEYGDGRTQFYITNIQLYNTAIPEDDINKYLGMTKLHLQKESYPYWKNMIGYWPCDLEEDEGSVYLKNYADPVETEAGTEENIDEHAYDFHIDRGVATYISSVDASSSVLVPYRDPELVYGKTIKTIDIPRQIFLWLGKSIQWDWNQKGQAWQFAYREMADEQN</sequence>
<proteinExistence type="predicted"/>
<evidence type="ECO:0000313" key="3">
    <source>
        <dbReference type="Proteomes" id="UP000181870"/>
    </source>
</evidence>
<dbReference type="GO" id="GO:0004553">
    <property type="term" value="F:hydrolase activity, hydrolyzing O-glycosyl compounds"/>
    <property type="evidence" value="ECO:0007669"/>
    <property type="project" value="UniProtKB-ARBA"/>
</dbReference>
<dbReference type="AlphaFoldDB" id="A0A1G8M0P0"/>
<dbReference type="GO" id="GO:0005975">
    <property type="term" value="P:carbohydrate metabolic process"/>
    <property type="evidence" value="ECO:0007669"/>
    <property type="project" value="UniProtKB-ARBA"/>
</dbReference>
<dbReference type="Gene3D" id="3.40.720.10">
    <property type="entry name" value="Alkaline Phosphatase, subunit A"/>
    <property type="match status" value="1"/>
</dbReference>
<keyword evidence="1" id="KW-0732">Signal</keyword>